<proteinExistence type="predicted"/>
<feature type="signal peptide" evidence="2">
    <location>
        <begin position="1"/>
        <end position="26"/>
    </location>
</feature>
<accession>A0A3N0XJP6</accession>
<evidence type="ECO:0000256" key="1">
    <source>
        <dbReference type="SAM" id="MobiDB-lite"/>
    </source>
</evidence>
<gene>
    <name evidence="3" type="ORF">DPX16_3042</name>
</gene>
<evidence type="ECO:0000313" key="3">
    <source>
        <dbReference type="EMBL" id="ROI37104.1"/>
    </source>
</evidence>
<keyword evidence="2" id="KW-0732">Signal</keyword>
<feature type="region of interest" description="Disordered" evidence="1">
    <location>
        <begin position="28"/>
        <end position="50"/>
    </location>
</feature>
<reference evidence="3 4" key="1">
    <citation type="submission" date="2018-10" db="EMBL/GenBank/DDBJ databases">
        <title>Genome assembly for a Yunnan-Guizhou Plateau 3E fish, Anabarilius grahami (Regan), and its evolutionary and genetic applications.</title>
        <authorList>
            <person name="Jiang W."/>
        </authorList>
    </citation>
    <scope>NUCLEOTIDE SEQUENCE [LARGE SCALE GENOMIC DNA]</scope>
    <source>
        <strain evidence="3">AG-KIZ</strain>
        <tissue evidence="3">Muscle</tissue>
    </source>
</reference>
<feature type="chain" id="PRO_5018099130" evidence="2">
    <location>
        <begin position="27"/>
        <end position="67"/>
    </location>
</feature>
<sequence length="67" mass="7198">MKNFGVKLVLVTVLLQLCLSMYEVSAQDPAEGEDGGAAEPSAPQKEKESKVKSFFKAVGKKIKKLTG</sequence>
<protein>
    <submittedName>
        <fullName evidence="3">Uncharacterized protein</fullName>
    </submittedName>
</protein>
<dbReference type="Proteomes" id="UP000281406">
    <property type="component" value="Unassembled WGS sequence"/>
</dbReference>
<evidence type="ECO:0000313" key="4">
    <source>
        <dbReference type="Proteomes" id="UP000281406"/>
    </source>
</evidence>
<dbReference type="EMBL" id="RJVU01072345">
    <property type="protein sequence ID" value="ROI37104.1"/>
    <property type="molecule type" value="Genomic_DNA"/>
</dbReference>
<keyword evidence="4" id="KW-1185">Reference proteome</keyword>
<organism evidence="3 4">
    <name type="scientific">Anabarilius grahami</name>
    <name type="common">Kanglang fish</name>
    <name type="synonym">Barilius grahami</name>
    <dbReference type="NCBI Taxonomy" id="495550"/>
    <lineage>
        <taxon>Eukaryota</taxon>
        <taxon>Metazoa</taxon>
        <taxon>Chordata</taxon>
        <taxon>Craniata</taxon>
        <taxon>Vertebrata</taxon>
        <taxon>Euteleostomi</taxon>
        <taxon>Actinopterygii</taxon>
        <taxon>Neopterygii</taxon>
        <taxon>Teleostei</taxon>
        <taxon>Ostariophysi</taxon>
        <taxon>Cypriniformes</taxon>
        <taxon>Xenocyprididae</taxon>
        <taxon>Xenocypridinae</taxon>
        <taxon>Xenocypridinae incertae sedis</taxon>
        <taxon>Anabarilius</taxon>
    </lineage>
</organism>
<comment type="caution">
    <text evidence="3">The sequence shown here is derived from an EMBL/GenBank/DDBJ whole genome shotgun (WGS) entry which is preliminary data.</text>
</comment>
<evidence type="ECO:0000256" key="2">
    <source>
        <dbReference type="SAM" id="SignalP"/>
    </source>
</evidence>
<name>A0A3N0XJP6_ANAGA</name>
<dbReference type="AlphaFoldDB" id="A0A3N0XJP6"/>